<organism evidence="1 2">
    <name type="scientific">Streptosporangium brasiliense</name>
    <dbReference type="NCBI Taxonomy" id="47480"/>
    <lineage>
        <taxon>Bacteria</taxon>
        <taxon>Bacillati</taxon>
        <taxon>Actinomycetota</taxon>
        <taxon>Actinomycetes</taxon>
        <taxon>Streptosporangiales</taxon>
        <taxon>Streptosporangiaceae</taxon>
        <taxon>Streptosporangium</taxon>
    </lineage>
</organism>
<dbReference type="Gene3D" id="3.40.50.2000">
    <property type="entry name" value="Glycogen Phosphorylase B"/>
    <property type="match status" value="2"/>
</dbReference>
<dbReference type="Pfam" id="PF13692">
    <property type="entry name" value="Glyco_trans_1_4"/>
    <property type="match status" value="1"/>
</dbReference>
<evidence type="ECO:0000313" key="1">
    <source>
        <dbReference type="EMBL" id="MDP9863660.1"/>
    </source>
</evidence>
<accession>A0ABT9R5E3</accession>
<dbReference type="RefSeq" id="WP_306860737.1">
    <property type="nucleotide sequence ID" value="NZ_JAUSRB010000002.1"/>
</dbReference>
<dbReference type="Proteomes" id="UP001230426">
    <property type="component" value="Unassembled WGS sequence"/>
</dbReference>
<keyword evidence="2" id="KW-1185">Reference proteome</keyword>
<dbReference type="SUPFAM" id="SSF53756">
    <property type="entry name" value="UDP-Glycosyltransferase/glycogen phosphorylase"/>
    <property type="match status" value="1"/>
</dbReference>
<dbReference type="EMBL" id="JAUSRB010000002">
    <property type="protein sequence ID" value="MDP9863660.1"/>
    <property type="molecule type" value="Genomic_DNA"/>
</dbReference>
<evidence type="ECO:0000313" key="2">
    <source>
        <dbReference type="Proteomes" id="UP001230426"/>
    </source>
</evidence>
<dbReference type="PANTHER" id="PTHR12526:SF595">
    <property type="entry name" value="BLL5217 PROTEIN"/>
    <property type="match status" value="1"/>
</dbReference>
<name>A0ABT9R5E3_9ACTN</name>
<comment type="caution">
    <text evidence="1">The sequence shown here is derived from an EMBL/GenBank/DDBJ whole genome shotgun (WGS) entry which is preliminary data.</text>
</comment>
<protein>
    <submittedName>
        <fullName evidence="1">Glycosyltransferase involved in cell wall biosynthesis</fullName>
    </submittedName>
</protein>
<sequence>MEPLTIALVNVPLRLPTDTRKWITVPPQGYGGIQWVVANLMNGLLELGHEVFLLGAPGSPVTHPRLTVVPAGEPEDIREWLRTARVDVVNDHSCGAVDPTEFRPGVALISSHHMTTRPRNTAGCVYSSKAQRAHCGGGPDAPVIPIPVDPANYRTATRKEDFLLFMGRISPHKGALEAAAFAHACGRTLLMAGPAWEPDYLDRIRRDHGDAVELVGEVGGPRRNELLATAAAVLALSQPATGPWGGIWCEPGATVVSEAAASGTPVVGTRNGCLAEIVPPVGGLVPYGSAFDGHEARGVLERLPAPGEVREEAIRLWGHVEIARRYEEVFRAALAGASWG</sequence>
<dbReference type="PANTHER" id="PTHR12526">
    <property type="entry name" value="GLYCOSYLTRANSFERASE"/>
    <property type="match status" value="1"/>
</dbReference>
<proteinExistence type="predicted"/>
<reference evidence="1 2" key="1">
    <citation type="submission" date="2023-07" db="EMBL/GenBank/DDBJ databases">
        <title>Sequencing the genomes of 1000 actinobacteria strains.</title>
        <authorList>
            <person name="Klenk H.-P."/>
        </authorList>
    </citation>
    <scope>NUCLEOTIDE SEQUENCE [LARGE SCALE GENOMIC DNA]</scope>
    <source>
        <strain evidence="1 2">DSM 44109</strain>
    </source>
</reference>
<gene>
    <name evidence="1" type="ORF">J2S55_002926</name>
</gene>